<dbReference type="SUPFAM" id="SSF141371">
    <property type="entry name" value="PilZ domain-like"/>
    <property type="match status" value="1"/>
</dbReference>
<dbReference type="EMBL" id="JBGXBU010000005">
    <property type="protein sequence ID" value="MFM4893978.1"/>
    <property type="molecule type" value="Genomic_DNA"/>
</dbReference>
<dbReference type="RefSeq" id="WP_408790620.1">
    <property type="nucleotide sequence ID" value="NZ_JBGXBU010000005.1"/>
</dbReference>
<protein>
    <submittedName>
        <fullName evidence="2">PilZ domain-containing protein</fullName>
    </submittedName>
</protein>
<organism evidence="2 3">
    <name type="scientific">Aeromonas bivalvium</name>
    <dbReference type="NCBI Taxonomy" id="440079"/>
    <lineage>
        <taxon>Bacteria</taxon>
        <taxon>Pseudomonadati</taxon>
        <taxon>Pseudomonadota</taxon>
        <taxon>Gammaproteobacteria</taxon>
        <taxon>Aeromonadales</taxon>
        <taxon>Aeromonadaceae</taxon>
        <taxon>Aeromonas</taxon>
    </lineage>
</organism>
<dbReference type="Proteomes" id="UP001630969">
    <property type="component" value="Unassembled WGS sequence"/>
</dbReference>
<dbReference type="Pfam" id="PF07238">
    <property type="entry name" value="PilZ"/>
    <property type="match status" value="2"/>
</dbReference>
<evidence type="ECO:0000313" key="3">
    <source>
        <dbReference type="Proteomes" id="UP001630969"/>
    </source>
</evidence>
<sequence>MDSAQPHPLIDQLIPLQREADFDELFLRLTAEQSSNTRFLLKMELNRRGADCRRVIDMRSEWPQACRVFEFAGITHFMPDEAVAQFQSHCYLYRDRYTLGVYEAMQAWQRQAGNRALSPHQPAPGQLRQLDVNLITFASYVGRSQDRMHFSSPLELQLGNGERISAKSSDLSTGGIRISVPYLPRFEAGDQVLVHFHGLDKEAPHPCLGQGIGYRILGQESRDDRYWLRLVREGENAPFDAHLAHFIENNKGRYRVSVDHLLSAAIIKGYEQFFLPRMSGLPLFFSKGEPGEAPRLEVVLKSENNLHLLEYWRDEKNQPTLAGLFPPARLRKLLPDSDTCRETLIYSFTHAVRSHLYFFSASAEELAESGLHALFFQVAAKRPSFRVYKFSLEACALAEADISSLPTREQPLSQDTLLRARLDRLGYVGLLQEIPSETIREEYLTQPQVQHDANALQRFGHDLGPAPFEVETLHYVQLRREARYLHKTAIALRLGEQAWVGWTRDISAHGMQIELEAPFPGNKGDLVTVALPKLQPLTKHLDLQTLPYRLVNFNQSRTVLHLCIEGEPERHTGRHFFSLLIESNRSKLKTAEGLRRYRGLARALRNIYSHHVFSTPVYINKGKNSIRPATLAQAPRPRALARLLQACADAPRQANLYPLLQGDLLRQLLLEPLRTLAREDLPREAEIYVSWQRLANGAPQFHSVAAASLTDMAAKRAFIEQARAKGEFYSVQLGLSRTGRPDTSFIASELDYIAKFAIHKAKRLEDELWSVVGVGELTDTTQATLLRLGLGPAKG</sequence>
<dbReference type="Gene3D" id="2.40.10.220">
    <property type="entry name" value="predicted glycosyltransferase like domains"/>
    <property type="match status" value="2"/>
</dbReference>
<proteinExistence type="predicted"/>
<dbReference type="InterPro" id="IPR009875">
    <property type="entry name" value="PilZ_domain"/>
</dbReference>
<evidence type="ECO:0000259" key="1">
    <source>
        <dbReference type="Pfam" id="PF07238"/>
    </source>
</evidence>
<feature type="domain" description="PilZ" evidence="1">
    <location>
        <begin position="143"/>
        <end position="210"/>
    </location>
</feature>
<dbReference type="GeneID" id="97221000"/>
<name>A0ABW9GUZ7_9GAMM</name>
<comment type="caution">
    <text evidence="2">The sequence shown here is derived from an EMBL/GenBank/DDBJ whole genome shotgun (WGS) entry which is preliminary data.</text>
</comment>
<gene>
    <name evidence="2" type="ORF">ACEUDJ_14040</name>
</gene>
<accession>A0ABW9GUZ7</accession>
<keyword evidence="3" id="KW-1185">Reference proteome</keyword>
<reference evidence="2 3" key="1">
    <citation type="submission" date="2024-09" db="EMBL/GenBank/DDBJ databases">
        <title>Aeromonas strains Genome sequencing and assembly.</title>
        <authorList>
            <person name="Hu X."/>
            <person name="Tang B."/>
        </authorList>
    </citation>
    <scope>NUCLEOTIDE SEQUENCE [LARGE SCALE GENOMIC DNA]</scope>
    <source>
        <strain evidence="2 3">NB23SCDHY001</strain>
    </source>
</reference>
<evidence type="ECO:0000313" key="2">
    <source>
        <dbReference type="EMBL" id="MFM4893978.1"/>
    </source>
</evidence>
<feature type="domain" description="PilZ" evidence="1">
    <location>
        <begin position="477"/>
        <end position="562"/>
    </location>
</feature>